<keyword evidence="3" id="KW-1185">Reference proteome</keyword>
<protein>
    <submittedName>
        <fullName evidence="2">Drug/metabolite transporter (DMT)-like permease</fullName>
    </submittedName>
</protein>
<sequence length="312" mass="33421">MPTPSPAPNPLRPILLATLGAMLFSSTFLLNRLMATTGGSWVWTAVLRYAYTALILTGWLLLRGEWTGFWRFWRSSWRLWVLWGSVGIGVFYSLVAVAAELSPAWLIAGSFQLVLLSGLLLTPFIYPDHRAKLNFPALRMAGVVVAGVLLMQVENVAQGFSAKALLGFGMIVVSTFLYPLANRKVLVYLETAPVRVSAAHMVLGLTLGSLPFWAVVSVWGGLTGPGPTPQQWGYTFVVALLAGVVATGLFYYALALAGPNATLLGAVEATQSVELLTTVAIEVTLLGAPLPSALSWAGMALVVLGIVLYSRL</sequence>
<evidence type="ECO:0000313" key="2">
    <source>
        <dbReference type="EMBL" id="MBB6060556.1"/>
    </source>
</evidence>
<feature type="transmembrane region" description="Helical" evidence="1">
    <location>
        <begin position="164"/>
        <end position="181"/>
    </location>
</feature>
<keyword evidence="1" id="KW-1133">Transmembrane helix</keyword>
<keyword evidence="1" id="KW-0472">Membrane</keyword>
<evidence type="ECO:0000256" key="1">
    <source>
        <dbReference type="SAM" id="Phobius"/>
    </source>
</evidence>
<dbReference type="AlphaFoldDB" id="A0A7W9T2V7"/>
<feature type="transmembrane region" description="Helical" evidence="1">
    <location>
        <begin position="234"/>
        <end position="254"/>
    </location>
</feature>
<reference evidence="2 3" key="1">
    <citation type="submission" date="2020-08" db="EMBL/GenBank/DDBJ databases">
        <title>Genomic Encyclopedia of Type Strains, Phase IV (KMG-IV): sequencing the most valuable type-strain genomes for metagenomic binning, comparative biology and taxonomic classification.</title>
        <authorList>
            <person name="Goeker M."/>
        </authorList>
    </citation>
    <scope>NUCLEOTIDE SEQUENCE [LARGE SCALE GENOMIC DNA]</scope>
    <source>
        <strain evidence="2 3">DSM 26718</strain>
    </source>
</reference>
<feature type="transmembrane region" description="Helical" evidence="1">
    <location>
        <begin position="77"/>
        <end position="97"/>
    </location>
</feature>
<dbReference type="RefSeq" id="WP_183404631.1">
    <property type="nucleotide sequence ID" value="NZ_JACHGG010000005.1"/>
</dbReference>
<organism evidence="2 3">
    <name type="scientific">Hymenobacter luteus</name>
    <dbReference type="NCBI Taxonomy" id="1411122"/>
    <lineage>
        <taxon>Bacteria</taxon>
        <taxon>Pseudomonadati</taxon>
        <taxon>Bacteroidota</taxon>
        <taxon>Cytophagia</taxon>
        <taxon>Cytophagales</taxon>
        <taxon>Hymenobacteraceae</taxon>
        <taxon>Hymenobacter</taxon>
    </lineage>
</organism>
<accession>A0A7W9T2V7</accession>
<feature type="transmembrane region" description="Helical" evidence="1">
    <location>
        <begin position="293"/>
        <end position="310"/>
    </location>
</feature>
<proteinExistence type="predicted"/>
<feature type="transmembrane region" description="Helical" evidence="1">
    <location>
        <begin position="138"/>
        <end position="157"/>
    </location>
</feature>
<dbReference type="Proteomes" id="UP000532746">
    <property type="component" value="Unassembled WGS sequence"/>
</dbReference>
<feature type="transmembrane region" description="Helical" evidence="1">
    <location>
        <begin position="104"/>
        <end position="126"/>
    </location>
</feature>
<dbReference type="InterPro" id="IPR032713">
    <property type="entry name" value="EmrE"/>
</dbReference>
<feature type="transmembrane region" description="Helical" evidence="1">
    <location>
        <begin position="12"/>
        <end position="30"/>
    </location>
</feature>
<dbReference type="Pfam" id="PF13536">
    <property type="entry name" value="EmrE"/>
    <property type="match status" value="1"/>
</dbReference>
<gene>
    <name evidence="2" type="ORF">HNQ93_003430</name>
</gene>
<name>A0A7W9T2V7_9BACT</name>
<feature type="transmembrane region" description="Helical" evidence="1">
    <location>
        <begin position="42"/>
        <end position="62"/>
    </location>
</feature>
<evidence type="ECO:0000313" key="3">
    <source>
        <dbReference type="Proteomes" id="UP000532746"/>
    </source>
</evidence>
<feature type="transmembrane region" description="Helical" evidence="1">
    <location>
        <begin position="201"/>
        <end position="222"/>
    </location>
</feature>
<dbReference type="EMBL" id="JACHGG010000005">
    <property type="protein sequence ID" value="MBB6060556.1"/>
    <property type="molecule type" value="Genomic_DNA"/>
</dbReference>
<comment type="caution">
    <text evidence="2">The sequence shown here is derived from an EMBL/GenBank/DDBJ whole genome shotgun (WGS) entry which is preliminary data.</text>
</comment>
<keyword evidence="1" id="KW-0812">Transmembrane</keyword>